<name>A0A368FJT2_ANCCA</name>
<dbReference type="EMBL" id="JOJR01001345">
    <property type="protein sequence ID" value="RCN31249.1"/>
    <property type="molecule type" value="Genomic_DNA"/>
</dbReference>
<evidence type="ECO:0000256" key="2">
    <source>
        <dbReference type="ARBA" id="ARBA00022723"/>
    </source>
</evidence>
<proteinExistence type="inferred from homology"/>
<evidence type="ECO:0000256" key="5">
    <source>
        <dbReference type="ARBA" id="ARBA00025738"/>
    </source>
</evidence>
<dbReference type="PANTHER" id="PTHR13023">
    <property type="entry name" value="APYRASE"/>
    <property type="match status" value="1"/>
</dbReference>
<evidence type="ECO:0000256" key="1">
    <source>
        <dbReference type="ARBA" id="ARBA00001913"/>
    </source>
</evidence>
<dbReference type="Gene3D" id="2.120.10.100">
    <property type="entry name" value="Apyrase"/>
    <property type="match status" value="1"/>
</dbReference>
<dbReference type="InterPro" id="IPR009283">
    <property type="entry name" value="Apyrase"/>
</dbReference>
<gene>
    <name evidence="7" type="ORF">ANCCAN_22965</name>
</gene>
<evidence type="ECO:0000256" key="4">
    <source>
        <dbReference type="ARBA" id="ARBA00022837"/>
    </source>
</evidence>
<feature type="binding site" evidence="6">
    <location>
        <position position="131"/>
    </location>
    <ligand>
        <name>Ca(2+)</name>
        <dbReference type="ChEBI" id="CHEBI:29108"/>
    </ligand>
</feature>
<dbReference type="SUPFAM" id="SSF101887">
    <property type="entry name" value="Apyrase"/>
    <property type="match status" value="1"/>
</dbReference>
<sequence length="391" mass="44058">MSPILCLDVNIAVAQYEQTYQEESSERRPVKLANRSEEVLVCKKLYSTQFQRSLRKRQVNLGNDASRFDILAITDMDGDSKGTNFEFRAVTKKGVLVLSSDKKTARVDWNSSSEQNITSGFNYKGRGMELSDLTKYNGHILSPDDKTGLALPWVFLNSGPGDTTKGMKTEWLTVKGQFLYAGGHGVEYRDAAGKVLNEDQMWIKVISATGEVRHVNWKDVYTKIRDFAGFKAPGYLTHEAAHWSDIHKKWFFLPRKASTTMYDERADETKGTNLLITADENFNSFEVVKVGNNNHPERGFSAFAFVPGTNDDIIMAIKSKEVTGEDPESFATVFDIRGNIIMADQNLGGNYKFEGIFLTTVRHYFRSIAKLILQFSSQKVNAHEGFSDTNK</sequence>
<accession>A0A368FJT2</accession>
<dbReference type="InterPro" id="IPR036258">
    <property type="entry name" value="Apyrase_sf"/>
</dbReference>
<dbReference type="PANTHER" id="PTHR13023:SF2">
    <property type="entry name" value="SOLUBLE CALCIUM-ACTIVATED NUCLEOTIDASE 1"/>
    <property type="match status" value="1"/>
</dbReference>
<dbReference type="GO" id="GO:0005509">
    <property type="term" value="F:calcium ion binding"/>
    <property type="evidence" value="ECO:0007669"/>
    <property type="project" value="InterPro"/>
</dbReference>
<protein>
    <submittedName>
        <fullName evidence="7">Apyrase</fullName>
    </submittedName>
</protein>
<dbReference type="GO" id="GO:0045134">
    <property type="term" value="F:UDP phosphatase activity"/>
    <property type="evidence" value="ECO:0007669"/>
    <property type="project" value="TreeGrafter"/>
</dbReference>
<evidence type="ECO:0000313" key="7">
    <source>
        <dbReference type="EMBL" id="RCN31249.1"/>
    </source>
</evidence>
<comment type="cofactor">
    <cofactor evidence="1 6">
        <name>Ca(2+)</name>
        <dbReference type="ChEBI" id="CHEBI:29108"/>
    </cofactor>
</comment>
<evidence type="ECO:0000313" key="8">
    <source>
        <dbReference type="Proteomes" id="UP000252519"/>
    </source>
</evidence>
<feature type="binding site" evidence="6">
    <location>
        <position position="239"/>
    </location>
    <ligand>
        <name>Ca(2+)</name>
        <dbReference type="ChEBI" id="CHEBI:29108"/>
    </ligand>
</feature>
<dbReference type="FunFam" id="2.120.10.100:FF:000001">
    <property type="entry name" value="Soluble calcium-activated nucleotidase 1"/>
    <property type="match status" value="1"/>
</dbReference>
<dbReference type="GO" id="GO:0004382">
    <property type="term" value="F:GDP phosphatase activity"/>
    <property type="evidence" value="ECO:0007669"/>
    <property type="project" value="TreeGrafter"/>
</dbReference>
<feature type="binding site" evidence="6">
    <location>
        <position position="132"/>
    </location>
    <ligand>
        <name>Ca(2+)</name>
        <dbReference type="ChEBI" id="CHEBI:29108"/>
    </ligand>
</feature>
<organism evidence="7 8">
    <name type="scientific">Ancylostoma caninum</name>
    <name type="common">Dog hookworm</name>
    <dbReference type="NCBI Taxonomy" id="29170"/>
    <lineage>
        <taxon>Eukaryota</taxon>
        <taxon>Metazoa</taxon>
        <taxon>Ecdysozoa</taxon>
        <taxon>Nematoda</taxon>
        <taxon>Chromadorea</taxon>
        <taxon>Rhabditida</taxon>
        <taxon>Rhabditina</taxon>
        <taxon>Rhabditomorpha</taxon>
        <taxon>Strongyloidea</taxon>
        <taxon>Ancylostomatidae</taxon>
        <taxon>Ancylostomatinae</taxon>
        <taxon>Ancylostoma</taxon>
    </lineage>
</organism>
<feature type="binding site" evidence="6">
    <location>
        <position position="170"/>
    </location>
    <ligand>
        <name>Ca(2+)</name>
        <dbReference type="ChEBI" id="CHEBI:29108"/>
    </ligand>
</feature>
<keyword evidence="3" id="KW-0378">Hydrolase</keyword>
<feature type="binding site" evidence="6">
    <location>
        <position position="301"/>
    </location>
    <ligand>
        <name>Ca(2+)</name>
        <dbReference type="ChEBI" id="CHEBI:29108"/>
    </ligand>
</feature>
<dbReference type="Pfam" id="PF06079">
    <property type="entry name" value="Apyrase"/>
    <property type="match status" value="1"/>
</dbReference>
<keyword evidence="2 6" id="KW-0479">Metal-binding</keyword>
<evidence type="ECO:0000256" key="3">
    <source>
        <dbReference type="ARBA" id="ARBA00022801"/>
    </source>
</evidence>
<dbReference type="OrthoDB" id="25028at2759"/>
<keyword evidence="8" id="KW-1185">Reference proteome</keyword>
<keyword evidence="4 6" id="KW-0106">Calcium</keyword>
<evidence type="ECO:0000256" key="6">
    <source>
        <dbReference type="PIRSR" id="PIRSR609283-1"/>
    </source>
</evidence>
<comment type="similarity">
    <text evidence="5">Belongs to the apyrase family.</text>
</comment>
<comment type="caution">
    <text evidence="7">The sequence shown here is derived from an EMBL/GenBank/DDBJ whole genome shotgun (WGS) entry which is preliminary data.</text>
</comment>
<feature type="binding site" evidence="6">
    <location>
        <position position="354"/>
    </location>
    <ligand>
        <name>Ca(2+)</name>
        <dbReference type="ChEBI" id="CHEBI:29108"/>
    </ligand>
</feature>
<dbReference type="AlphaFoldDB" id="A0A368FJT2"/>
<dbReference type="STRING" id="29170.A0A368FJT2"/>
<dbReference type="Proteomes" id="UP000252519">
    <property type="component" value="Unassembled WGS sequence"/>
</dbReference>
<dbReference type="GO" id="GO:0030166">
    <property type="term" value="P:proteoglycan biosynthetic process"/>
    <property type="evidence" value="ECO:0007669"/>
    <property type="project" value="TreeGrafter"/>
</dbReference>
<reference evidence="7 8" key="1">
    <citation type="submission" date="2014-10" db="EMBL/GenBank/DDBJ databases">
        <title>Draft genome of the hookworm Ancylostoma caninum.</title>
        <authorList>
            <person name="Mitreva M."/>
        </authorList>
    </citation>
    <scope>NUCLEOTIDE SEQUENCE [LARGE SCALE GENOMIC DNA]</scope>
    <source>
        <strain evidence="7 8">Baltimore</strain>
    </source>
</reference>